<gene>
    <name evidence="1" type="ORF">OXX778_LOCUS12952</name>
</gene>
<name>A0A814BQB6_9BILA</name>
<reference evidence="1" key="1">
    <citation type="submission" date="2021-02" db="EMBL/GenBank/DDBJ databases">
        <authorList>
            <person name="Nowell W R."/>
        </authorList>
    </citation>
    <scope>NUCLEOTIDE SEQUENCE</scope>
    <source>
        <strain evidence="1">Ploen Becks lab</strain>
    </source>
</reference>
<dbReference type="EMBL" id="CAJNOC010002419">
    <property type="protein sequence ID" value="CAF0931880.1"/>
    <property type="molecule type" value="Genomic_DNA"/>
</dbReference>
<dbReference type="AlphaFoldDB" id="A0A814BQB6"/>
<accession>A0A814BQB6</accession>
<dbReference type="SMART" id="SM00367">
    <property type="entry name" value="LRR_CC"/>
    <property type="match status" value="2"/>
</dbReference>
<evidence type="ECO:0000313" key="2">
    <source>
        <dbReference type="Proteomes" id="UP000663879"/>
    </source>
</evidence>
<protein>
    <recommendedName>
        <fullName evidence="3">ATP synthase subunit s, mitochondrial</fullName>
    </recommendedName>
</protein>
<sequence>MRLTRILFMTKSVRDELLEMQKAKQKSKSISEFLVWLYKEKNLSLIHAFRTYNETRINESIDSVNKFFEGDLNKLGPDLHAATYTLKLGGKCRLFGSPRWLSLDSKNLEDVLPVQSSQNFQVEGLDLSKTVIKANGISNIERCLNLKTLRLRDCIYNDDWLLSRVSHSFSNTLENLDISNCPNVTDNGLLTLGYLK</sequence>
<proteinExistence type="predicted"/>
<dbReference type="Gene3D" id="3.80.10.10">
    <property type="entry name" value="Ribonuclease Inhibitor"/>
    <property type="match status" value="1"/>
</dbReference>
<evidence type="ECO:0000313" key="1">
    <source>
        <dbReference type="EMBL" id="CAF0931880.1"/>
    </source>
</evidence>
<dbReference type="InterPro" id="IPR032675">
    <property type="entry name" value="LRR_dom_sf"/>
</dbReference>
<dbReference type="SUPFAM" id="SSF52047">
    <property type="entry name" value="RNI-like"/>
    <property type="match status" value="1"/>
</dbReference>
<evidence type="ECO:0008006" key="3">
    <source>
        <dbReference type="Google" id="ProtNLM"/>
    </source>
</evidence>
<dbReference type="InterPro" id="IPR006553">
    <property type="entry name" value="Leu-rich_rpt_Cys-con_subtyp"/>
</dbReference>
<dbReference type="Proteomes" id="UP000663879">
    <property type="component" value="Unassembled WGS sequence"/>
</dbReference>
<dbReference type="OrthoDB" id="1708588at2759"/>
<comment type="caution">
    <text evidence="1">The sequence shown here is derived from an EMBL/GenBank/DDBJ whole genome shotgun (WGS) entry which is preliminary data.</text>
</comment>
<keyword evidence="2" id="KW-1185">Reference proteome</keyword>
<organism evidence="1 2">
    <name type="scientific">Brachionus calyciflorus</name>
    <dbReference type="NCBI Taxonomy" id="104777"/>
    <lineage>
        <taxon>Eukaryota</taxon>
        <taxon>Metazoa</taxon>
        <taxon>Spiralia</taxon>
        <taxon>Gnathifera</taxon>
        <taxon>Rotifera</taxon>
        <taxon>Eurotatoria</taxon>
        <taxon>Monogononta</taxon>
        <taxon>Pseudotrocha</taxon>
        <taxon>Ploima</taxon>
        <taxon>Brachionidae</taxon>
        <taxon>Brachionus</taxon>
    </lineage>
</organism>